<comment type="function">
    <text evidence="15">The intein is an endonuclease.</text>
</comment>
<keyword evidence="8 21" id="KW-0347">Helicase</keyword>
<dbReference type="SUPFAM" id="SSF51294">
    <property type="entry name" value="Hedgehog/intein (Hint) domain"/>
    <property type="match status" value="1"/>
</dbReference>
<dbReference type="CDD" id="cd00081">
    <property type="entry name" value="Hint"/>
    <property type="match status" value="1"/>
</dbReference>
<evidence type="ECO:0000256" key="16">
    <source>
        <dbReference type="ARBA" id="ARBA00044969"/>
    </source>
</evidence>
<organism evidence="21 22">
    <name type="scientific">Candidatus Kaiserbacteria bacterium GW2011_GWC2_49_12</name>
    <dbReference type="NCBI Taxonomy" id="1618675"/>
    <lineage>
        <taxon>Bacteria</taxon>
        <taxon>Candidatus Kaiseribacteriota</taxon>
    </lineage>
</organism>
<dbReference type="InterPro" id="IPR016136">
    <property type="entry name" value="DNA_helicase_N/primase_C"/>
</dbReference>
<dbReference type="PROSITE" id="PS50817">
    <property type="entry name" value="INTEIN_N_TER"/>
    <property type="match status" value="1"/>
</dbReference>
<evidence type="ECO:0000256" key="9">
    <source>
        <dbReference type="ARBA" id="ARBA00022813"/>
    </source>
</evidence>
<dbReference type="InterPro" id="IPR036844">
    <property type="entry name" value="Hint_dom_sf"/>
</dbReference>
<keyword evidence="13" id="KW-0238">DNA-binding</keyword>
<keyword evidence="6" id="KW-0255">Endonuclease</keyword>
<dbReference type="SMART" id="SM00306">
    <property type="entry name" value="HintN"/>
    <property type="match status" value="1"/>
</dbReference>
<dbReference type="NCBIfam" id="TIGR01445">
    <property type="entry name" value="intein_Nterm"/>
    <property type="match status" value="1"/>
</dbReference>
<sequence>MVEKALRIPPQDTEMERALLGALLLNQNAMYEVADLVGVDSFYAGKHRIVFDAMLSLYAKSEPIDVVTVSGKLKERKQLTEIGGAAFLGELTSAAASPGSARHYAESVQTKFVLRALLDAAAKIGELGFQEDREVEEVLDEAQAAVFSVTQTPMLRSFSTIKDELTEAWERLERLQKHEGTLRGVPTGFAQLDNLLAGLQKSDLILLAARPSMGKTALALDIARLSATKHGTSTAVFSLEMSSQQLVDRMLAAQAGVNSWRLRTGKIKSEEEFERLQEGMSVLAEAPIYARRLKMEKGLGLVIVDYLQLITPTHTKGGDSMVQQVTEISRALKGMARELDIPVLALSQLSRAVETRRGRPRLSDLRDSGCLSGDTLLTRADTGERIAIKDLVGETNIPIHSLTADYRLAPLSISRVFSSGKKQLYELRVRSGRIIKASGNHPFLTFRGWDRLDTLKPGDRIALPRMLSVAQTADAYSKDEIILLAHLLGDGCVLPRQPIHYTSADPANLEAVERAAKRLFGISPRRIRQKNWWHSYLPSPYHLTHGRHHPITLWFRKLGISPVRSYEKRVPTSLFKESDKNIRLFLHHLWATDGNLSWKHLPGRQTVGNIYYTSSSRALADAVQHLLLRLGIWSTLRCVPQGKHRPNYQVHVQGAPNQLRFCELVGSFGARGLIVEDLKRALRAIADN</sequence>
<dbReference type="InterPro" id="IPR006142">
    <property type="entry name" value="INTEIN"/>
</dbReference>
<dbReference type="Gene3D" id="1.10.860.10">
    <property type="entry name" value="DNAb Helicase, Chain A"/>
    <property type="match status" value="1"/>
</dbReference>
<evidence type="ECO:0000256" key="4">
    <source>
        <dbReference type="ARBA" id="ARBA00022722"/>
    </source>
</evidence>
<keyword evidence="11" id="KW-0404">Intron homing</keyword>
<evidence type="ECO:0000256" key="5">
    <source>
        <dbReference type="ARBA" id="ARBA00022741"/>
    </source>
</evidence>
<dbReference type="AlphaFoldDB" id="A0A0G1YI41"/>
<accession>A0A0G1YI41</accession>
<dbReference type="GO" id="GO:0006314">
    <property type="term" value="P:intron homing"/>
    <property type="evidence" value="ECO:0007669"/>
    <property type="project" value="UniProtKB-KW"/>
</dbReference>
<dbReference type="EMBL" id="LCPV01000045">
    <property type="protein sequence ID" value="KKW06084.1"/>
    <property type="molecule type" value="Genomic_DNA"/>
</dbReference>
<dbReference type="Pfam" id="PF14890">
    <property type="entry name" value="Intein_splicing"/>
    <property type="match status" value="1"/>
</dbReference>
<evidence type="ECO:0000256" key="3">
    <source>
        <dbReference type="ARBA" id="ARBA00022705"/>
    </source>
</evidence>
<keyword evidence="7" id="KW-0378">Hydrolase</keyword>
<feature type="domain" description="SF4 helicase" evidence="20">
    <location>
        <begin position="178"/>
        <end position="369"/>
    </location>
</feature>
<dbReference type="Gene3D" id="2.170.16.10">
    <property type="entry name" value="Hedgehog/Intein (Hint) domain"/>
    <property type="match status" value="1"/>
</dbReference>
<dbReference type="GO" id="GO:0016787">
    <property type="term" value="F:hydrolase activity"/>
    <property type="evidence" value="ECO:0007669"/>
    <property type="project" value="UniProtKB-KW"/>
</dbReference>
<evidence type="ECO:0000256" key="14">
    <source>
        <dbReference type="ARBA" id="ARBA00023235"/>
    </source>
</evidence>
<feature type="non-terminal residue" evidence="21">
    <location>
        <position position="688"/>
    </location>
</feature>
<dbReference type="SMART" id="SM00382">
    <property type="entry name" value="AAA"/>
    <property type="match status" value="1"/>
</dbReference>
<dbReference type="PANTHER" id="PTHR30153:SF2">
    <property type="entry name" value="REPLICATIVE DNA HELICASE"/>
    <property type="match status" value="1"/>
</dbReference>
<dbReference type="Pfam" id="PF14528">
    <property type="entry name" value="LAGLIDADG_3"/>
    <property type="match status" value="1"/>
</dbReference>
<evidence type="ECO:0000256" key="7">
    <source>
        <dbReference type="ARBA" id="ARBA00022801"/>
    </source>
</evidence>
<dbReference type="Pfam" id="PF03796">
    <property type="entry name" value="DnaB_C"/>
    <property type="match status" value="1"/>
</dbReference>
<protein>
    <recommendedName>
        <fullName evidence="16">DNA 5'-3' helicase</fullName>
        <ecNumber evidence="16">5.6.2.3</ecNumber>
    </recommendedName>
    <alternativeName>
        <fullName evidence="17">DNA 5'-3' helicase DnaB</fullName>
    </alternativeName>
</protein>
<dbReference type="Pfam" id="PF00772">
    <property type="entry name" value="DnaB"/>
    <property type="match status" value="1"/>
</dbReference>
<dbReference type="InterPro" id="IPR007693">
    <property type="entry name" value="DNA_helicase_DnaB-like_N"/>
</dbReference>
<evidence type="ECO:0000256" key="18">
    <source>
        <dbReference type="ARBA" id="ARBA00048954"/>
    </source>
</evidence>
<dbReference type="InterPro" id="IPR004042">
    <property type="entry name" value="Intein_endonuc_central"/>
</dbReference>
<evidence type="ECO:0000259" key="19">
    <source>
        <dbReference type="PROSITE" id="PS50819"/>
    </source>
</evidence>
<dbReference type="Gene3D" id="3.10.28.10">
    <property type="entry name" value="Homing endonucleases"/>
    <property type="match status" value="1"/>
</dbReference>
<keyword evidence="14" id="KW-0413">Isomerase</keyword>
<dbReference type="InterPro" id="IPR003587">
    <property type="entry name" value="Hint_dom_N"/>
</dbReference>
<evidence type="ECO:0000256" key="8">
    <source>
        <dbReference type="ARBA" id="ARBA00022806"/>
    </source>
</evidence>
<evidence type="ECO:0000259" key="20">
    <source>
        <dbReference type="PROSITE" id="PS51199"/>
    </source>
</evidence>
<keyword evidence="3" id="KW-0235">DNA replication</keyword>
<name>A0A0G1YI41_9BACT</name>
<dbReference type="InterPro" id="IPR036185">
    <property type="entry name" value="DNA_heli_DnaB-like_N_sf"/>
</dbReference>
<dbReference type="GO" id="GO:0016539">
    <property type="term" value="P:intein-mediated protein splicing"/>
    <property type="evidence" value="ECO:0007669"/>
    <property type="project" value="InterPro"/>
</dbReference>
<comment type="similarity">
    <text evidence="1">Belongs to the helicase family. DnaB subfamily.</text>
</comment>
<dbReference type="SUPFAM" id="SSF52540">
    <property type="entry name" value="P-loop containing nucleoside triphosphate hydrolases"/>
    <property type="match status" value="1"/>
</dbReference>
<dbReference type="GO" id="GO:0043139">
    <property type="term" value="F:5'-3' DNA helicase activity"/>
    <property type="evidence" value="ECO:0007669"/>
    <property type="project" value="UniProtKB-EC"/>
</dbReference>
<evidence type="ECO:0000256" key="11">
    <source>
        <dbReference type="ARBA" id="ARBA00022886"/>
    </source>
</evidence>
<evidence type="ECO:0000256" key="17">
    <source>
        <dbReference type="ARBA" id="ARBA00045002"/>
    </source>
</evidence>
<keyword evidence="9" id="KW-0068">Autocatalytic cleavage</keyword>
<evidence type="ECO:0000256" key="12">
    <source>
        <dbReference type="ARBA" id="ARBA00023000"/>
    </source>
</evidence>
<dbReference type="GO" id="GO:0005829">
    <property type="term" value="C:cytosol"/>
    <property type="evidence" value="ECO:0007669"/>
    <property type="project" value="TreeGrafter"/>
</dbReference>
<dbReference type="GO" id="GO:0006269">
    <property type="term" value="P:DNA replication, synthesis of primer"/>
    <property type="evidence" value="ECO:0007669"/>
    <property type="project" value="UniProtKB-KW"/>
</dbReference>
<dbReference type="Gene3D" id="3.40.50.300">
    <property type="entry name" value="P-loop containing nucleotide triphosphate hydrolases"/>
    <property type="match status" value="1"/>
</dbReference>
<dbReference type="PRINTS" id="PR00379">
    <property type="entry name" value="INTEIN"/>
</dbReference>
<evidence type="ECO:0000256" key="2">
    <source>
        <dbReference type="ARBA" id="ARBA00022515"/>
    </source>
</evidence>
<dbReference type="PROSITE" id="PS50819">
    <property type="entry name" value="INTEIN_ENDONUCLEASE"/>
    <property type="match status" value="1"/>
</dbReference>
<dbReference type="InterPro" id="IPR004860">
    <property type="entry name" value="LAGLIDADG_dom"/>
</dbReference>
<dbReference type="SUPFAM" id="SSF48024">
    <property type="entry name" value="N-terminal domain of DnaB helicase"/>
    <property type="match status" value="1"/>
</dbReference>
<dbReference type="PANTHER" id="PTHR30153">
    <property type="entry name" value="REPLICATIVE DNA HELICASE DNAB"/>
    <property type="match status" value="1"/>
</dbReference>
<dbReference type="GO" id="GO:0003677">
    <property type="term" value="F:DNA binding"/>
    <property type="evidence" value="ECO:0007669"/>
    <property type="project" value="UniProtKB-KW"/>
</dbReference>
<dbReference type="InterPro" id="IPR003593">
    <property type="entry name" value="AAA+_ATPase"/>
</dbReference>
<dbReference type="EC" id="5.6.2.3" evidence="16"/>
<feature type="domain" description="DOD-type homing endonuclease" evidence="19">
    <location>
        <begin position="483"/>
        <end position="632"/>
    </location>
</feature>
<dbReference type="GO" id="GO:0005524">
    <property type="term" value="F:ATP binding"/>
    <property type="evidence" value="ECO:0007669"/>
    <property type="project" value="UniProtKB-KW"/>
</dbReference>
<keyword evidence="10" id="KW-0067">ATP-binding</keyword>
<keyword evidence="2" id="KW-0639">Primosome</keyword>
<keyword evidence="5" id="KW-0547">Nucleotide-binding</keyword>
<evidence type="ECO:0000313" key="22">
    <source>
        <dbReference type="Proteomes" id="UP000034589"/>
    </source>
</evidence>
<gene>
    <name evidence="21" type="ORF">UY39_C0045G0001</name>
</gene>
<dbReference type="Proteomes" id="UP000034589">
    <property type="component" value="Unassembled WGS sequence"/>
</dbReference>
<dbReference type="InterPro" id="IPR006141">
    <property type="entry name" value="Intein_N"/>
</dbReference>
<dbReference type="InterPro" id="IPR027434">
    <property type="entry name" value="Homing_endonucl"/>
</dbReference>
<dbReference type="GO" id="GO:1990077">
    <property type="term" value="C:primosome complex"/>
    <property type="evidence" value="ECO:0007669"/>
    <property type="project" value="UniProtKB-KW"/>
</dbReference>
<evidence type="ECO:0000256" key="10">
    <source>
        <dbReference type="ARBA" id="ARBA00022840"/>
    </source>
</evidence>
<dbReference type="InterPro" id="IPR007694">
    <property type="entry name" value="DNA_helicase_DnaB-like_C"/>
</dbReference>
<comment type="caution">
    <text evidence="21">The sequence shown here is derived from an EMBL/GenBank/DDBJ whole genome shotgun (WGS) entry which is preliminary data.</text>
</comment>
<dbReference type="SUPFAM" id="SSF55608">
    <property type="entry name" value="Homing endonucleases"/>
    <property type="match status" value="1"/>
</dbReference>
<evidence type="ECO:0000256" key="6">
    <source>
        <dbReference type="ARBA" id="ARBA00022759"/>
    </source>
</evidence>
<evidence type="ECO:0000256" key="13">
    <source>
        <dbReference type="ARBA" id="ARBA00023125"/>
    </source>
</evidence>
<keyword evidence="4" id="KW-0540">Nuclease</keyword>
<reference evidence="21 22" key="1">
    <citation type="journal article" date="2015" name="Nature">
        <title>rRNA introns, odd ribosomes, and small enigmatic genomes across a large radiation of phyla.</title>
        <authorList>
            <person name="Brown C.T."/>
            <person name="Hug L.A."/>
            <person name="Thomas B.C."/>
            <person name="Sharon I."/>
            <person name="Castelle C.J."/>
            <person name="Singh A."/>
            <person name="Wilkins M.J."/>
            <person name="Williams K.H."/>
            <person name="Banfield J.F."/>
        </authorList>
    </citation>
    <scope>NUCLEOTIDE SEQUENCE [LARGE SCALE GENOMIC DNA]</scope>
</reference>
<evidence type="ECO:0000256" key="1">
    <source>
        <dbReference type="ARBA" id="ARBA00008428"/>
    </source>
</evidence>
<evidence type="ECO:0000313" key="21">
    <source>
        <dbReference type="EMBL" id="KKW06084.1"/>
    </source>
</evidence>
<proteinExistence type="inferred from homology"/>
<dbReference type="InterPro" id="IPR027417">
    <property type="entry name" value="P-loop_NTPase"/>
</dbReference>
<evidence type="ECO:0000256" key="15">
    <source>
        <dbReference type="ARBA" id="ARBA00044940"/>
    </source>
</evidence>
<dbReference type="PROSITE" id="PS51199">
    <property type="entry name" value="SF4_HELICASE"/>
    <property type="match status" value="1"/>
</dbReference>
<keyword evidence="12" id="KW-0651">Protein splicing</keyword>
<dbReference type="GO" id="GO:0004519">
    <property type="term" value="F:endonuclease activity"/>
    <property type="evidence" value="ECO:0007669"/>
    <property type="project" value="UniProtKB-KW"/>
</dbReference>
<comment type="catalytic activity">
    <reaction evidence="18">
        <text>ATP + H2O = ADP + phosphate + H(+)</text>
        <dbReference type="Rhea" id="RHEA:13065"/>
        <dbReference type="ChEBI" id="CHEBI:15377"/>
        <dbReference type="ChEBI" id="CHEBI:15378"/>
        <dbReference type="ChEBI" id="CHEBI:30616"/>
        <dbReference type="ChEBI" id="CHEBI:43474"/>
        <dbReference type="ChEBI" id="CHEBI:456216"/>
        <dbReference type="EC" id="5.6.2.3"/>
    </reaction>
</comment>